<dbReference type="AlphaFoldDB" id="A0A5A7QGN9"/>
<proteinExistence type="predicted"/>
<comment type="caution">
    <text evidence="1">The sequence shown here is derived from an EMBL/GenBank/DDBJ whole genome shotgun (WGS) entry which is preliminary data.</text>
</comment>
<accession>A0A5A7QGN9</accession>
<reference evidence="2" key="1">
    <citation type="journal article" date="2019" name="Curr. Biol.">
        <title>Genome Sequence of Striga asiatica Provides Insight into the Evolution of Plant Parasitism.</title>
        <authorList>
            <person name="Yoshida S."/>
            <person name="Kim S."/>
            <person name="Wafula E.K."/>
            <person name="Tanskanen J."/>
            <person name="Kim Y.M."/>
            <person name="Honaas L."/>
            <person name="Yang Z."/>
            <person name="Spallek T."/>
            <person name="Conn C.E."/>
            <person name="Ichihashi Y."/>
            <person name="Cheong K."/>
            <person name="Cui S."/>
            <person name="Der J.P."/>
            <person name="Gundlach H."/>
            <person name="Jiao Y."/>
            <person name="Hori C."/>
            <person name="Ishida J.K."/>
            <person name="Kasahara H."/>
            <person name="Kiba T."/>
            <person name="Kim M.S."/>
            <person name="Koo N."/>
            <person name="Laohavisit A."/>
            <person name="Lee Y.H."/>
            <person name="Lumba S."/>
            <person name="McCourt P."/>
            <person name="Mortimer J.C."/>
            <person name="Mutuku J.M."/>
            <person name="Nomura T."/>
            <person name="Sasaki-Sekimoto Y."/>
            <person name="Seto Y."/>
            <person name="Wang Y."/>
            <person name="Wakatake T."/>
            <person name="Sakakibara H."/>
            <person name="Demura T."/>
            <person name="Yamaguchi S."/>
            <person name="Yoneyama K."/>
            <person name="Manabe R.I."/>
            <person name="Nelson D.C."/>
            <person name="Schulman A.H."/>
            <person name="Timko M.P."/>
            <person name="dePamphilis C.W."/>
            <person name="Choi D."/>
            <person name="Shirasu K."/>
        </authorList>
    </citation>
    <scope>NUCLEOTIDE SEQUENCE [LARGE SCALE GENOMIC DNA]</scope>
    <source>
        <strain evidence="2">cv. UVA1</strain>
    </source>
</reference>
<protein>
    <submittedName>
        <fullName evidence="1">TCP transcription factor</fullName>
    </submittedName>
</protein>
<evidence type="ECO:0000313" key="1">
    <source>
        <dbReference type="EMBL" id="GER43051.1"/>
    </source>
</evidence>
<evidence type="ECO:0000313" key="2">
    <source>
        <dbReference type="Proteomes" id="UP000325081"/>
    </source>
</evidence>
<keyword evidence="2" id="KW-1185">Reference proteome</keyword>
<dbReference type="EMBL" id="BKCP01006515">
    <property type="protein sequence ID" value="GER43051.1"/>
    <property type="molecule type" value="Genomic_DNA"/>
</dbReference>
<dbReference type="Proteomes" id="UP000325081">
    <property type="component" value="Unassembled WGS sequence"/>
</dbReference>
<organism evidence="1 2">
    <name type="scientific">Striga asiatica</name>
    <name type="common">Asiatic witchweed</name>
    <name type="synonym">Buchnera asiatica</name>
    <dbReference type="NCBI Taxonomy" id="4170"/>
    <lineage>
        <taxon>Eukaryota</taxon>
        <taxon>Viridiplantae</taxon>
        <taxon>Streptophyta</taxon>
        <taxon>Embryophyta</taxon>
        <taxon>Tracheophyta</taxon>
        <taxon>Spermatophyta</taxon>
        <taxon>Magnoliopsida</taxon>
        <taxon>eudicotyledons</taxon>
        <taxon>Gunneridae</taxon>
        <taxon>Pentapetalae</taxon>
        <taxon>asterids</taxon>
        <taxon>lamiids</taxon>
        <taxon>Lamiales</taxon>
        <taxon>Orobanchaceae</taxon>
        <taxon>Buchnereae</taxon>
        <taxon>Striga</taxon>
    </lineage>
</organism>
<name>A0A5A7QGN9_STRAF</name>
<gene>
    <name evidence="1" type="ORF">STAS_19875</name>
</gene>
<sequence length="150" mass="16966">MGMKVEQRSLKIFAIGFLKYAIQRSFSHSKNESNSPTGQSISFLPPSLESDAIANTIKSFFPAEPEPSSSSAMEFQIFQSPDFISRTSCNLANTQDLRLSLQSFQDPVLLHHHSRLQLSRSPWFCQVDREPIFTQRGTLQSRENQEAAKV</sequence>